<dbReference type="Gene3D" id="1.10.8.270">
    <property type="entry name" value="putative rabgap domain of human tbc1 domain family member 14 like domains"/>
    <property type="match status" value="1"/>
</dbReference>
<evidence type="ECO:0000313" key="12">
    <source>
        <dbReference type="EMBL" id="KAK7368763.1"/>
    </source>
</evidence>
<dbReference type="FunFam" id="1.10.472.80:FF:000041">
    <property type="entry name" value="TBC domain containing protein"/>
    <property type="match status" value="1"/>
</dbReference>
<comment type="subcellular location">
    <subcellularLocation>
        <location evidence="1">Vacuole membrane</location>
        <topology evidence="1">Multi-pass membrane protein</topology>
    </subcellularLocation>
</comment>
<evidence type="ECO:0000256" key="3">
    <source>
        <dbReference type="ARBA" id="ARBA00022468"/>
    </source>
</evidence>
<keyword evidence="13" id="KW-1185">Reference proteome</keyword>
<evidence type="ECO:0000256" key="9">
    <source>
        <dbReference type="ARBA" id="ARBA00044464"/>
    </source>
</evidence>
<dbReference type="GO" id="GO:0006826">
    <property type="term" value="P:iron ion transport"/>
    <property type="evidence" value="ECO:0007669"/>
    <property type="project" value="UniProtKB-KW"/>
</dbReference>
<keyword evidence="4" id="KW-0406">Ion transport</keyword>
<comment type="caution">
    <text evidence="12">The sequence shown here is derived from an EMBL/GenBank/DDBJ whole genome shotgun (WGS) entry which is preliminary data.</text>
</comment>
<keyword evidence="4" id="KW-0410">Iron transport</keyword>
<dbReference type="PANTHER" id="PTHR22957">
    <property type="entry name" value="TBC1 DOMAIN FAMILY MEMBER GTPASE-ACTIVATING PROTEIN"/>
    <property type="match status" value="1"/>
</dbReference>
<dbReference type="Proteomes" id="UP001374584">
    <property type="component" value="Unassembled WGS sequence"/>
</dbReference>
<dbReference type="GO" id="GO:0005774">
    <property type="term" value="C:vacuolar membrane"/>
    <property type="evidence" value="ECO:0007669"/>
    <property type="project" value="UniProtKB-SubCell"/>
</dbReference>
<dbReference type="SUPFAM" id="SSF47923">
    <property type="entry name" value="Ypt/Rab-GAP domain of gyp1p"/>
    <property type="match status" value="2"/>
</dbReference>
<evidence type="ECO:0000256" key="6">
    <source>
        <dbReference type="ARBA" id="ARBA00022692"/>
    </source>
</evidence>
<keyword evidence="4" id="KW-0813">Transport</keyword>
<dbReference type="PROSITE" id="PS50086">
    <property type="entry name" value="TBC_RABGAP"/>
    <property type="match status" value="1"/>
</dbReference>
<dbReference type="PANTHER" id="PTHR22957:SF26">
    <property type="entry name" value="LD44506P"/>
    <property type="match status" value="1"/>
</dbReference>
<dbReference type="GO" id="GO:0030026">
    <property type="term" value="P:intracellular manganese ion homeostasis"/>
    <property type="evidence" value="ECO:0007669"/>
    <property type="project" value="InterPro"/>
</dbReference>
<comment type="similarity">
    <text evidence="2">Belongs to the CCC1 family.</text>
</comment>
<evidence type="ECO:0000259" key="11">
    <source>
        <dbReference type="PROSITE" id="PS50086"/>
    </source>
</evidence>
<dbReference type="Pfam" id="PF01988">
    <property type="entry name" value="VIT1"/>
    <property type="match status" value="1"/>
</dbReference>
<gene>
    <name evidence="12" type="ORF">VNO80_10793</name>
</gene>
<keyword evidence="4" id="KW-0408">Iron</keyword>
<dbReference type="GO" id="GO:0005096">
    <property type="term" value="F:GTPase activator activity"/>
    <property type="evidence" value="ECO:0007669"/>
    <property type="project" value="UniProtKB-KW"/>
</dbReference>
<protein>
    <recommendedName>
        <fullName evidence="11">Rab-GAP TBC domain-containing protein</fullName>
    </recommendedName>
</protein>
<evidence type="ECO:0000256" key="4">
    <source>
        <dbReference type="ARBA" id="ARBA00022496"/>
    </source>
</evidence>
<dbReference type="AlphaFoldDB" id="A0AAN9RJS7"/>
<sequence length="463" mass="52025">MDSLGTSSNEMPINHVEILAHSNDIEANPNQDMEEYNIEYSERAQCLGAAVFGAKTGLFITTLLMMAIEALDENIIAMLLSGFLGLVAGACSMPIEEFVSVDTEVAQMEVHDNKHYKVDEDDKLLNHFQASLASAIGFSIGGMVPVLAAVFIKDYKLLVISVAMLALLVFGRIGSVLTKSKTLVRRTGDDGDGGWITMATIFGFNELIRSHHPATAPLDTLLYSGGSIAVDCPRTVPEVSFFQQQQVQKSLERILYTWAIRHPASGYVQGINDLVTPFLVVFLSEYLKGAIDNWSMSDLSSDQISNVEADCYWCLSNLLDGMQDHYTFAQPGIQRLVFKLKELVRRIDDPVSSHMEEQGLEFLQFAFRWFNCLLIREVPFHLVTRLWDTYLAEGDALPDFLVYIFASFLLTWSEQLQKLDFQELVMILQHLPTKKWTHQELEMVLSLVEGIYQGIPDSEDNRV</sequence>
<reference evidence="12 13" key="1">
    <citation type="submission" date="2024-01" db="EMBL/GenBank/DDBJ databases">
        <title>The genomes of 5 underutilized Papilionoideae crops provide insights into root nodulation and disease resistanc.</title>
        <authorList>
            <person name="Jiang F."/>
        </authorList>
    </citation>
    <scope>NUCLEOTIDE SEQUENCE [LARGE SCALE GENOMIC DNA]</scope>
    <source>
        <strain evidence="12">JINMINGXINNONG_FW02</strain>
        <tissue evidence="12">Leaves</tissue>
    </source>
</reference>
<evidence type="ECO:0000256" key="5">
    <source>
        <dbReference type="ARBA" id="ARBA00022554"/>
    </source>
</evidence>
<keyword evidence="3" id="KW-0343">GTPase activation</keyword>
<keyword evidence="7 10" id="KW-1133">Transmembrane helix</keyword>
<dbReference type="Gene3D" id="1.10.472.80">
    <property type="entry name" value="Ypt/Rab-GAP domain of gyp1p, domain 3"/>
    <property type="match status" value="1"/>
</dbReference>
<evidence type="ECO:0000256" key="10">
    <source>
        <dbReference type="SAM" id="Phobius"/>
    </source>
</evidence>
<dbReference type="InterPro" id="IPR008217">
    <property type="entry name" value="Ccc1_fam"/>
</dbReference>
<dbReference type="InterPro" id="IPR035969">
    <property type="entry name" value="Rab-GAP_TBC_sf"/>
</dbReference>
<organism evidence="12 13">
    <name type="scientific">Phaseolus coccineus</name>
    <name type="common">Scarlet runner bean</name>
    <name type="synonym">Phaseolus multiflorus</name>
    <dbReference type="NCBI Taxonomy" id="3886"/>
    <lineage>
        <taxon>Eukaryota</taxon>
        <taxon>Viridiplantae</taxon>
        <taxon>Streptophyta</taxon>
        <taxon>Embryophyta</taxon>
        <taxon>Tracheophyta</taxon>
        <taxon>Spermatophyta</taxon>
        <taxon>Magnoliopsida</taxon>
        <taxon>eudicotyledons</taxon>
        <taxon>Gunneridae</taxon>
        <taxon>Pentapetalae</taxon>
        <taxon>rosids</taxon>
        <taxon>fabids</taxon>
        <taxon>Fabales</taxon>
        <taxon>Fabaceae</taxon>
        <taxon>Papilionoideae</taxon>
        <taxon>50 kb inversion clade</taxon>
        <taxon>NPAAA clade</taxon>
        <taxon>indigoferoid/millettioid clade</taxon>
        <taxon>Phaseoleae</taxon>
        <taxon>Phaseolus</taxon>
    </lineage>
</organism>
<evidence type="ECO:0000256" key="8">
    <source>
        <dbReference type="ARBA" id="ARBA00023136"/>
    </source>
</evidence>
<name>A0AAN9RJS7_PHACN</name>
<dbReference type="EMBL" id="JAYMYR010000004">
    <property type="protein sequence ID" value="KAK7368763.1"/>
    <property type="molecule type" value="Genomic_DNA"/>
</dbReference>
<dbReference type="SMART" id="SM00164">
    <property type="entry name" value="TBC"/>
    <property type="match status" value="1"/>
</dbReference>
<accession>A0AAN9RJS7</accession>
<feature type="domain" description="Rab-GAP TBC" evidence="11">
    <location>
        <begin position="211"/>
        <end position="394"/>
    </location>
</feature>
<dbReference type="GO" id="GO:0005384">
    <property type="term" value="F:manganese ion transmembrane transporter activity"/>
    <property type="evidence" value="ECO:0007669"/>
    <property type="project" value="InterPro"/>
</dbReference>
<feature type="transmembrane region" description="Helical" evidence="10">
    <location>
        <begin position="157"/>
        <end position="177"/>
    </location>
</feature>
<evidence type="ECO:0000256" key="7">
    <source>
        <dbReference type="ARBA" id="ARBA00022989"/>
    </source>
</evidence>
<feature type="transmembrane region" description="Helical" evidence="10">
    <location>
        <begin position="47"/>
        <end position="68"/>
    </location>
</feature>
<dbReference type="InterPro" id="IPR000195">
    <property type="entry name" value="Rab-GAP-TBC_dom"/>
</dbReference>
<evidence type="ECO:0000256" key="2">
    <source>
        <dbReference type="ARBA" id="ARBA00007049"/>
    </source>
</evidence>
<comment type="catalytic activity">
    <reaction evidence="9">
        <text>Fe(2+)(in) = Fe(2+)(out)</text>
        <dbReference type="Rhea" id="RHEA:28486"/>
        <dbReference type="ChEBI" id="CHEBI:29033"/>
    </reaction>
    <physiologicalReaction direction="left-to-right" evidence="9">
        <dbReference type="Rhea" id="RHEA:28487"/>
    </physiologicalReaction>
</comment>
<feature type="transmembrane region" description="Helical" evidence="10">
    <location>
        <begin position="128"/>
        <end position="150"/>
    </location>
</feature>
<dbReference type="FunFam" id="1.10.8.270:FF:000004">
    <property type="entry name" value="TBC1 domain family, member 22B"/>
    <property type="match status" value="1"/>
</dbReference>
<keyword evidence="5" id="KW-0926">Vacuole</keyword>
<keyword evidence="6 10" id="KW-0812">Transmembrane</keyword>
<evidence type="ECO:0000256" key="1">
    <source>
        <dbReference type="ARBA" id="ARBA00004128"/>
    </source>
</evidence>
<evidence type="ECO:0000313" key="13">
    <source>
        <dbReference type="Proteomes" id="UP001374584"/>
    </source>
</evidence>
<proteinExistence type="inferred from homology"/>
<keyword evidence="8 10" id="KW-0472">Membrane</keyword>
<dbReference type="Pfam" id="PF00566">
    <property type="entry name" value="RabGAP-TBC"/>
    <property type="match status" value="1"/>
</dbReference>